<protein>
    <submittedName>
        <fullName evidence="7">Uncharacterized protein</fullName>
    </submittedName>
</protein>
<feature type="coiled-coil region" evidence="5">
    <location>
        <begin position="393"/>
        <end position="456"/>
    </location>
</feature>
<evidence type="ECO:0000256" key="4">
    <source>
        <dbReference type="ARBA" id="ARBA00023136"/>
    </source>
</evidence>
<evidence type="ECO:0000256" key="6">
    <source>
        <dbReference type="SAM" id="MobiDB-lite"/>
    </source>
</evidence>
<keyword evidence="4" id="KW-0472">Membrane</keyword>
<feature type="region of interest" description="Disordered" evidence="6">
    <location>
        <begin position="1"/>
        <end position="20"/>
    </location>
</feature>
<accession>A0A9Q1E3G8</accession>
<dbReference type="PANTHER" id="PTHR14514:SF4">
    <property type="entry name" value="NESPRIN-2"/>
    <property type="match status" value="1"/>
</dbReference>
<keyword evidence="5" id="KW-0175">Coiled coil</keyword>
<dbReference type="PANTHER" id="PTHR14514">
    <property type="entry name" value="PKA ANCHORING PROTEIN"/>
    <property type="match status" value="1"/>
</dbReference>
<feature type="region of interest" description="Disordered" evidence="6">
    <location>
        <begin position="182"/>
        <end position="205"/>
    </location>
</feature>
<feature type="coiled-coil region" evidence="5">
    <location>
        <begin position="604"/>
        <end position="652"/>
    </location>
</feature>
<dbReference type="OrthoDB" id="18853at2759"/>
<dbReference type="AlphaFoldDB" id="A0A9Q1E3G8"/>
<comment type="subcellular location">
    <subcellularLocation>
        <location evidence="1">Endomembrane system</location>
    </subcellularLocation>
</comment>
<name>A0A9Q1E3G8_CONCO</name>
<comment type="caution">
    <text evidence="7">The sequence shown here is derived from an EMBL/GenBank/DDBJ whole genome shotgun (WGS) entry which is preliminary data.</text>
</comment>
<dbReference type="EMBL" id="JAFJMO010000001">
    <property type="protein sequence ID" value="KAJ8288955.1"/>
    <property type="molecule type" value="Genomic_DNA"/>
</dbReference>
<evidence type="ECO:0000313" key="8">
    <source>
        <dbReference type="Proteomes" id="UP001152803"/>
    </source>
</evidence>
<evidence type="ECO:0000256" key="1">
    <source>
        <dbReference type="ARBA" id="ARBA00004308"/>
    </source>
</evidence>
<keyword evidence="2" id="KW-0597">Phosphoprotein</keyword>
<evidence type="ECO:0000256" key="5">
    <source>
        <dbReference type="SAM" id="Coils"/>
    </source>
</evidence>
<evidence type="ECO:0000256" key="3">
    <source>
        <dbReference type="ARBA" id="ARBA00022737"/>
    </source>
</evidence>
<keyword evidence="8" id="KW-1185">Reference proteome</keyword>
<organism evidence="7 8">
    <name type="scientific">Conger conger</name>
    <name type="common">Conger eel</name>
    <name type="synonym">Muraena conger</name>
    <dbReference type="NCBI Taxonomy" id="82655"/>
    <lineage>
        <taxon>Eukaryota</taxon>
        <taxon>Metazoa</taxon>
        <taxon>Chordata</taxon>
        <taxon>Craniata</taxon>
        <taxon>Vertebrata</taxon>
        <taxon>Euteleostomi</taxon>
        <taxon>Actinopterygii</taxon>
        <taxon>Neopterygii</taxon>
        <taxon>Teleostei</taxon>
        <taxon>Anguilliformes</taxon>
        <taxon>Congridae</taxon>
        <taxon>Conger</taxon>
    </lineage>
</organism>
<dbReference type="Gene3D" id="1.20.58.60">
    <property type="match status" value="1"/>
</dbReference>
<gene>
    <name evidence="7" type="ORF">COCON_G00016140</name>
</gene>
<dbReference type="SUPFAM" id="SSF46966">
    <property type="entry name" value="Spectrin repeat"/>
    <property type="match status" value="1"/>
</dbReference>
<proteinExistence type="predicted"/>
<dbReference type="Proteomes" id="UP001152803">
    <property type="component" value="Unassembled WGS sequence"/>
</dbReference>
<evidence type="ECO:0000256" key="2">
    <source>
        <dbReference type="ARBA" id="ARBA00022553"/>
    </source>
</evidence>
<sequence length="870" mass="98167">MPQVHPEAKAQPQDQPQPQAVLRTKAPALAQAPHQAYTEAYSKAQALARDRFEEAKHCLQDHILDAITTFHDTEISEKEMERKEETKKTLDTELLEEFLRAAEGMEAFCTVAQLRDLEFFTESVRTQWETCFSPEGNLALAGRQLEVLKELCDTLSPEDAHRLAQAQLQECERRLAAIQRQFSGDREPLPLDTGHPAEPAKDRAEHRDSAMLLDAPRDKARPQVTQVIIGADTVEVRKAEKIVIEDQTAKLEALGRYEGSRNTFQAQLAKNKQSLQSFPTDDVSAADLKIHLQDLEAVQKESEKLWSECELQASQCSKFKGEEHRLEQDKAELMQEWQRQQIFLQGRMKSLQTAVELIELREKQIGHISERLDDYTRKPKDVTAFSLTDAHCLQDIKALEEDIQQEMAQLSRLDGEDSAAVGDPDPAVRLAVSRAAAGCRRTLEQLRQQVKKSEAASRALDRFLLSLRALAQDVDGTRAAPCEDGEVLRDCRARLTRLRQGARSMAGKAPQLDRLLEGAGLSVTQDAGPASCLDVVSALEARLEEADAGLAGRQQGLRREQETRSLGLRRRTLMGALMELQEAAERQGLKEPTLPAVQQRMRALTDMESRLAGHRTELVNLQTAAREGDINLEELESQWEDTQRAVNERQEQTRVLMELLKKFQSCRSRLSNTLQRAEQTVSEQASYMGKDNLQRLIATVDGIKEDLASLGEGVEEIRGVCRQLQSQLKKIPECADAPFESEADALVDRWLDVTEKTDSHMDNLHVGLELWDKLQLLGGEVDSWMNRKMSMFAEERHPFQCEDEVTALQDEIQAQDENIERFHRKSSEIQQLLQNKESPLELQASNSSAASLGRCSEAETVFSHLHRTHR</sequence>
<evidence type="ECO:0000313" key="7">
    <source>
        <dbReference type="EMBL" id="KAJ8288955.1"/>
    </source>
</evidence>
<keyword evidence="3" id="KW-0677">Repeat</keyword>
<reference evidence="7" key="1">
    <citation type="journal article" date="2023" name="Science">
        <title>Genome structures resolve the early diversification of teleost fishes.</title>
        <authorList>
            <person name="Parey E."/>
            <person name="Louis A."/>
            <person name="Montfort J."/>
            <person name="Bouchez O."/>
            <person name="Roques C."/>
            <person name="Iampietro C."/>
            <person name="Lluch J."/>
            <person name="Castinel A."/>
            <person name="Donnadieu C."/>
            <person name="Desvignes T."/>
            <person name="Floi Bucao C."/>
            <person name="Jouanno E."/>
            <person name="Wen M."/>
            <person name="Mejri S."/>
            <person name="Dirks R."/>
            <person name="Jansen H."/>
            <person name="Henkel C."/>
            <person name="Chen W.J."/>
            <person name="Zahm M."/>
            <person name="Cabau C."/>
            <person name="Klopp C."/>
            <person name="Thompson A.W."/>
            <person name="Robinson-Rechavi M."/>
            <person name="Braasch I."/>
            <person name="Lecointre G."/>
            <person name="Bobe J."/>
            <person name="Postlethwait J.H."/>
            <person name="Berthelot C."/>
            <person name="Roest Crollius H."/>
            <person name="Guiguen Y."/>
        </authorList>
    </citation>
    <scope>NUCLEOTIDE SEQUENCE</scope>
    <source>
        <strain evidence="7">Concon-B</strain>
    </source>
</reference>